<dbReference type="RefSeq" id="WP_378798986.1">
    <property type="nucleotide sequence ID" value="NZ_JBHUER010000005.1"/>
</dbReference>
<organism evidence="3 4">
    <name type="scientific">Methylopila henanensis</name>
    <dbReference type="NCBI Taxonomy" id="873516"/>
    <lineage>
        <taxon>Bacteria</taxon>
        <taxon>Pseudomonadati</taxon>
        <taxon>Pseudomonadota</taxon>
        <taxon>Alphaproteobacteria</taxon>
        <taxon>Hyphomicrobiales</taxon>
        <taxon>Methylopilaceae</taxon>
        <taxon>Methylopila</taxon>
    </lineage>
</organism>
<dbReference type="SUPFAM" id="SSF56317">
    <property type="entry name" value="Carbon-nitrogen hydrolase"/>
    <property type="match status" value="1"/>
</dbReference>
<protein>
    <submittedName>
        <fullName evidence="3">Carbon-nitrogen hydrolase family protein</fullName>
    </submittedName>
</protein>
<dbReference type="Pfam" id="PF00795">
    <property type="entry name" value="CN_hydrolase"/>
    <property type="match status" value="1"/>
</dbReference>
<dbReference type="CDD" id="cd07564">
    <property type="entry name" value="nitrilases_CHs"/>
    <property type="match status" value="1"/>
</dbReference>
<feature type="domain" description="CN hydrolase" evidence="2">
    <location>
        <begin position="7"/>
        <end position="287"/>
    </location>
</feature>
<dbReference type="InterPro" id="IPR044149">
    <property type="entry name" value="Nitrilases_CHs"/>
</dbReference>
<comment type="similarity">
    <text evidence="1">Belongs to the carbon-nitrogen hydrolase superfamily. Nitrilase family.</text>
</comment>
<proteinExistence type="inferred from homology"/>
<dbReference type="InterPro" id="IPR003010">
    <property type="entry name" value="C-N_Hydrolase"/>
</dbReference>
<dbReference type="Gene3D" id="3.60.110.10">
    <property type="entry name" value="Carbon-nitrogen hydrolase"/>
    <property type="match status" value="1"/>
</dbReference>
<gene>
    <name evidence="3" type="ORF">ACFSCV_08750</name>
</gene>
<evidence type="ECO:0000313" key="3">
    <source>
        <dbReference type="EMBL" id="MFD1703092.1"/>
    </source>
</evidence>
<evidence type="ECO:0000313" key="4">
    <source>
        <dbReference type="Proteomes" id="UP001597308"/>
    </source>
</evidence>
<dbReference type="PANTHER" id="PTHR46044:SF2">
    <property type="entry name" value="CN HYDROLASE DOMAIN-CONTAINING PROTEIN"/>
    <property type="match status" value="1"/>
</dbReference>
<dbReference type="PANTHER" id="PTHR46044">
    <property type="entry name" value="NITRILASE"/>
    <property type="match status" value="1"/>
</dbReference>
<accession>A0ABW4K812</accession>
<evidence type="ECO:0000256" key="1">
    <source>
        <dbReference type="ARBA" id="ARBA00008129"/>
    </source>
</evidence>
<dbReference type="Proteomes" id="UP001597308">
    <property type="component" value="Unassembled WGS sequence"/>
</dbReference>
<sequence>MTSYPKFKAAAAHLAPVFHDTAKSVDKACSVIAEAARDGVALIAFPESYVPGFPLWAGVVAPTDSNGFFCELAAQAIRLDGPEMARLRAAARDNGVYVSIGFTEGTSASVGCMWNSNVLIGPDGAILNHHRKLMPTFYEKLVWAHGDGSGLRVSETELGRIGMLICGENTNPLARFSLMAQGEQVHISTYPPVFPTKPLGSNANYDLEQAIRIRAGAHSFEAKAFNIVSSGFYDASARKAFEPLGQKALAALEEAAPSVSLILDPNGVVISETLSQEEGLVTAEIDTAVAVEPKRLHDLVGYYNRFDVFGFTLDRTANRPISFQGPEQVVEAPPLDA</sequence>
<name>A0ABW4K812_9HYPH</name>
<evidence type="ECO:0000259" key="2">
    <source>
        <dbReference type="PROSITE" id="PS50263"/>
    </source>
</evidence>
<keyword evidence="3" id="KW-0378">Hydrolase</keyword>
<comment type="caution">
    <text evidence="3">The sequence shown here is derived from an EMBL/GenBank/DDBJ whole genome shotgun (WGS) entry which is preliminary data.</text>
</comment>
<dbReference type="GO" id="GO:0016787">
    <property type="term" value="F:hydrolase activity"/>
    <property type="evidence" value="ECO:0007669"/>
    <property type="project" value="UniProtKB-KW"/>
</dbReference>
<dbReference type="EMBL" id="JBHUER010000005">
    <property type="protein sequence ID" value="MFD1703092.1"/>
    <property type="molecule type" value="Genomic_DNA"/>
</dbReference>
<reference evidence="4" key="1">
    <citation type="journal article" date="2019" name="Int. J. Syst. Evol. Microbiol.">
        <title>The Global Catalogue of Microorganisms (GCM) 10K type strain sequencing project: providing services to taxonomists for standard genome sequencing and annotation.</title>
        <authorList>
            <consortium name="The Broad Institute Genomics Platform"/>
            <consortium name="The Broad Institute Genome Sequencing Center for Infectious Disease"/>
            <person name="Wu L."/>
            <person name="Ma J."/>
        </authorList>
    </citation>
    <scope>NUCLEOTIDE SEQUENCE [LARGE SCALE GENOMIC DNA]</scope>
    <source>
        <strain evidence="4">KCTC 23707</strain>
    </source>
</reference>
<dbReference type="InterPro" id="IPR036526">
    <property type="entry name" value="C-N_Hydrolase_sf"/>
</dbReference>
<keyword evidence="4" id="KW-1185">Reference proteome</keyword>
<dbReference type="PROSITE" id="PS50263">
    <property type="entry name" value="CN_HYDROLASE"/>
    <property type="match status" value="1"/>
</dbReference>